<organism evidence="1 2">
    <name type="scientific">Mythimna loreyi</name>
    <dbReference type="NCBI Taxonomy" id="667449"/>
    <lineage>
        <taxon>Eukaryota</taxon>
        <taxon>Metazoa</taxon>
        <taxon>Ecdysozoa</taxon>
        <taxon>Arthropoda</taxon>
        <taxon>Hexapoda</taxon>
        <taxon>Insecta</taxon>
        <taxon>Pterygota</taxon>
        <taxon>Neoptera</taxon>
        <taxon>Endopterygota</taxon>
        <taxon>Lepidoptera</taxon>
        <taxon>Glossata</taxon>
        <taxon>Ditrysia</taxon>
        <taxon>Noctuoidea</taxon>
        <taxon>Noctuidae</taxon>
        <taxon>Noctuinae</taxon>
        <taxon>Hadenini</taxon>
        <taxon>Mythimna</taxon>
    </lineage>
</organism>
<reference evidence="1" key="1">
    <citation type="submission" date="2023-03" db="EMBL/GenBank/DDBJ databases">
        <title>Chromosome-level genomes of two armyworms, Mythimna separata and Mythimna loreyi, provide insights into the biosynthesis and reception of sex pheromones.</title>
        <authorList>
            <person name="Zhao H."/>
        </authorList>
    </citation>
    <scope>NUCLEOTIDE SEQUENCE</scope>
    <source>
        <strain evidence="1">BeijingLab</strain>
    </source>
</reference>
<name>A0ACC2QU83_9NEOP</name>
<protein>
    <submittedName>
        <fullName evidence="1">Uncharacterized protein</fullName>
    </submittedName>
</protein>
<dbReference type="Proteomes" id="UP001231649">
    <property type="component" value="Chromosome 16"/>
</dbReference>
<comment type="caution">
    <text evidence="1">The sequence shown here is derived from an EMBL/GenBank/DDBJ whole genome shotgun (WGS) entry which is preliminary data.</text>
</comment>
<accession>A0ACC2QU83</accession>
<keyword evidence="2" id="KW-1185">Reference proteome</keyword>
<evidence type="ECO:0000313" key="2">
    <source>
        <dbReference type="Proteomes" id="UP001231649"/>
    </source>
</evidence>
<dbReference type="EMBL" id="CM056792">
    <property type="protein sequence ID" value="KAJ8722106.1"/>
    <property type="molecule type" value="Genomic_DNA"/>
</dbReference>
<proteinExistence type="predicted"/>
<sequence>MVKNHLAGDSRGGFIPPHLKVLAAIRIWARGEIQDDAGDLSGMSQSTMSLVCKQVALAILAQRTQWIKMPQTDAEQNKVIAGFYSLCAFRQVIGAIDCTHIRIPKVGGEVGQYYINRKGYSSINVQVVSNANLEIMDIVAHWRGSTHDSRIFNECRLKQRFEQAEFKGRLLGDSGYACTPYLFTPVLHPTTEKEELYNRAHIRTRNVVERCFGLWKQRFRCLLRGFTTKLDNTKMYIVALAVLHNIAMHRQDIIEVVEDDDTVPVTQAGNNLLRGNSARTAFIIENF</sequence>
<gene>
    <name evidence="1" type="ORF">PYW08_004508</name>
</gene>
<evidence type="ECO:0000313" key="1">
    <source>
        <dbReference type="EMBL" id="KAJ8722106.1"/>
    </source>
</evidence>